<sequence>MRARFWWARCAGRRAGFGGNGRATAREGCLRGSGVLL</sequence>
<dbReference type="KEGG" id="lez:GLE_1968"/>
<evidence type="ECO:0000313" key="1">
    <source>
        <dbReference type="EMBL" id="ALN57319.1"/>
    </source>
</evidence>
<reference evidence="1 2" key="1">
    <citation type="submission" date="2015-11" db="EMBL/GenBank/DDBJ databases">
        <title>Genome sequences of Lysobacter enzymogenes strain C3 and Lysobacter antibioticus ATCC 29479.</title>
        <authorList>
            <person name="Kobayashi D.Y."/>
        </authorList>
    </citation>
    <scope>NUCLEOTIDE SEQUENCE [LARGE SCALE GENOMIC DNA]</scope>
    <source>
        <strain evidence="1 2">C3</strain>
    </source>
</reference>
<dbReference type="PATRIC" id="fig|69.6.peg.1933"/>
<name>A0A0S2DFH0_LYSEN</name>
<organism evidence="1 2">
    <name type="scientific">Lysobacter enzymogenes</name>
    <dbReference type="NCBI Taxonomy" id="69"/>
    <lineage>
        <taxon>Bacteria</taxon>
        <taxon>Pseudomonadati</taxon>
        <taxon>Pseudomonadota</taxon>
        <taxon>Gammaproteobacteria</taxon>
        <taxon>Lysobacterales</taxon>
        <taxon>Lysobacteraceae</taxon>
        <taxon>Lysobacter</taxon>
    </lineage>
</organism>
<gene>
    <name evidence="1" type="ORF">GLE_1968</name>
</gene>
<accession>A0A0S2DFH0</accession>
<dbReference type="STRING" id="69.GLE_1968"/>
<protein>
    <submittedName>
        <fullName evidence="1">Uncharacterized protein</fullName>
    </submittedName>
</protein>
<dbReference type="Proteomes" id="UP000061569">
    <property type="component" value="Chromosome"/>
</dbReference>
<dbReference type="AlphaFoldDB" id="A0A0S2DFH0"/>
<proteinExistence type="predicted"/>
<evidence type="ECO:0000313" key="2">
    <source>
        <dbReference type="Proteomes" id="UP000061569"/>
    </source>
</evidence>
<dbReference type="EMBL" id="CP013140">
    <property type="protein sequence ID" value="ALN57319.1"/>
    <property type="molecule type" value="Genomic_DNA"/>
</dbReference>